<reference evidence="1 2" key="1">
    <citation type="submission" date="2015-07" db="EMBL/GenBank/DDBJ databases">
        <title>Characterization of Pseudomonas aeruginosa phage KPP21 belonging to family Podoviridae genus N4-like viruses, isolated in Japan.</title>
        <authorList>
            <person name="Shigehisa R."/>
            <person name="Uchiyama J."/>
            <person name="Kato S."/>
            <person name="Takemura-Uchiyama I."/>
            <person name="Ujihara T."/>
            <person name="Sakaguchi Y."/>
            <person name="Okamoto N."/>
            <person name="Shimakura H."/>
            <person name="Daibata M."/>
            <person name="Sakaguchi M."/>
            <person name="Matsuzaki S."/>
        </authorList>
    </citation>
    <scope>NUCLEOTIDE SEQUENCE [LARGE SCALE GENOMIC DNA]</scope>
</reference>
<sequence length="64" mass="7725">MKNCEEHELGRAILYLHLDELSAKYFKEKMRKRWGYMIGVKSELTRTVKRRFMAEAARIVHARQ</sequence>
<proteinExistence type="predicted"/>
<name>A0A0H5B394_BPK21</name>
<accession>A0A0H5B394</accession>
<keyword evidence="2" id="KW-1185">Reference proteome</keyword>
<organismHost>
    <name type="scientific">Pseudomonas aeruginosa</name>
    <dbReference type="NCBI Taxonomy" id="287"/>
</organismHost>
<dbReference type="RefSeq" id="YP_009219017.1">
    <property type="nucleotide sequence ID" value="NC_029017.1"/>
</dbReference>
<dbReference type="KEGG" id="vg:26645284"/>
<organism evidence="1 2">
    <name type="scientific">Pseudomonas phage KPP21</name>
    <dbReference type="NCBI Taxonomy" id="1678082"/>
    <lineage>
        <taxon>Viruses</taxon>
        <taxon>Duplodnaviria</taxon>
        <taxon>Heunggongvirae</taxon>
        <taxon>Uroviricota</taxon>
        <taxon>Caudoviricetes</taxon>
        <taxon>Schitoviridae</taxon>
        <taxon>Migulavirinae</taxon>
        <taxon>Luzseptimavirus</taxon>
        <taxon>Luzseptimavirus KPP21</taxon>
    </lineage>
</organism>
<evidence type="ECO:0000313" key="1">
    <source>
        <dbReference type="EMBL" id="BAR94627.1"/>
    </source>
</evidence>
<dbReference type="EMBL" id="LC064302">
    <property type="protein sequence ID" value="BAR94627.1"/>
    <property type="molecule type" value="Genomic_DNA"/>
</dbReference>
<dbReference type="Proteomes" id="UP000203732">
    <property type="component" value="Segment"/>
</dbReference>
<dbReference type="GeneID" id="26645284"/>
<protein>
    <submittedName>
        <fullName evidence="1">Uncharacterized protein</fullName>
    </submittedName>
</protein>
<evidence type="ECO:0000313" key="2">
    <source>
        <dbReference type="Proteomes" id="UP000203732"/>
    </source>
</evidence>